<keyword evidence="5" id="KW-0547">Nucleotide-binding</keyword>
<keyword evidence="4" id="KW-0436">Ligase</keyword>
<evidence type="ECO:0000256" key="4">
    <source>
        <dbReference type="ARBA" id="ARBA00022598"/>
    </source>
</evidence>
<dbReference type="InterPro" id="IPR014729">
    <property type="entry name" value="Rossmann-like_a/b/a_fold"/>
</dbReference>
<comment type="subcellular location">
    <subcellularLocation>
        <location evidence="1">Cytoplasm</location>
    </subcellularLocation>
</comment>
<gene>
    <name evidence="13" type="ORF">UFOPK3056_00899</name>
    <name evidence="14" type="ORF">UFOPK4074_00962</name>
</gene>
<keyword evidence="8" id="KW-0648">Protein biosynthesis</keyword>
<dbReference type="Gene3D" id="3.40.50.620">
    <property type="entry name" value="HUPs"/>
    <property type="match status" value="1"/>
</dbReference>
<keyword evidence="7" id="KW-0694">RNA-binding</keyword>
<dbReference type="SUPFAM" id="SSF55174">
    <property type="entry name" value="Alpha-L RNA-binding motif"/>
    <property type="match status" value="1"/>
</dbReference>
<evidence type="ECO:0000256" key="3">
    <source>
        <dbReference type="ARBA" id="ARBA00022490"/>
    </source>
</evidence>
<organism evidence="13">
    <name type="scientific">freshwater metagenome</name>
    <dbReference type="NCBI Taxonomy" id="449393"/>
    <lineage>
        <taxon>unclassified sequences</taxon>
        <taxon>metagenomes</taxon>
        <taxon>ecological metagenomes</taxon>
    </lineage>
</organism>
<evidence type="ECO:0000256" key="9">
    <source>
        <dbReference type="ARBA" id="ARBA00023146"/>
    </source>
</evidence>
<comment type="catalytic activity">
    <reaction evidence="11">
        <text>tRNA(Tyr) + L-tyrosine + ATP = L-tyrosyl-tRNA(Tyr) + AMP + diphosphate + H(+)</text>
        <dbReference type="Rhea" id="RHEA:10220"/>
        <dbReference type="Rhea" id="RHEA-COMP:9706"/>
        <dbReference type="Rhea" id="RHEA-COMP:9707"/>
        <dbReference type="ChEBI" id="CHEBI:15378"/>
        <dbReference type="ChEBI" id="CHEBI:30616"/>
        <dbReference type="ChEBI" id="CHEBI:33019"/>
        <dbReference type="ChEBI" id="CHEBI:58315"/>
        <dbReference type="ChEBI" id="CHEBI:78442"/>
        <dbReference type="ChEBI" id="CHEBI:78536"/>
        <dbReference type="ChEBI" id="CHEBI:456215"/>
        <dbReference type="EC" id="6.1.1.1"/>
    </reaction>
</comment>
<evidence type="ECO:0000256" key="2">
    <source>
        <dbReference type="ARBA" id="ARBA00013160"/>
    </source>
</evidence>
<evidence type="ECO:0000256" key="8">
    <source>
        <dbReference type="ARBA" id="ARBA00022917"/>
    </source>
</evidence>
<dbReference type="FunFam" id="1.10.240.10:FF:000001">
    <property type="entry name" value="Tyrosine--tRNA ligase"/>
    <property type="match status" value="1"/>
</dbReference>
<evidence type="ECO:0000256" key="7">
    <source>
        <dbReference type="ARBA" id="ARBA00022884"/>
    </source>
</evidence>
<dbReference type="GO" id="GO:0006437">
    <property type="term" value="P:tyrosyl-tRNA aminoacylation"/>
    <property type="evidence" value="ECO:0007669"/>
    <property type="project" value="InterPro"/>
</dbReference>
<reference evidence="13" key="1">
    <citation type="submission" date="2020-05" db="EMBL/GenBank/DDBJ databases">
        <authorList>
            <person name="Chiriac C."/>
            <person name="Salcher M."/>
            <person name="Ghai R."/>
            <person name="Kavagutti S V."/>
        </authorList>
    </citation>
    <scope>NUCLEOTIDE SEQUENCE</scope>
</reference>
<dbReference type="GO" id="GO:0004831">
    <property type="term" value="F:tyrosine-tRNA ligase activity"/>
    <property type="evidence" value="ECO:0007669"/>
    <property type="project" value="UniProtKB-EC"/>
</dbReference>
<dbReference type="InterPro" id="IPR036986">
    <property type="entry name" value="S4_RNA-bd_sf"/>
</dbReference>
<dbReference type="EMBL" id="CAFAAR010000096">
    <property type="protein sequence ID" value="CAB4808573.1"/>
    <property type="molecule type" value="Genomic_DNA"/>
</dbReference>
<evidence type="ECO:0000256" key="6">
    <source>
        <dbReference type="ARBA" id="ARBA00022840"/>
    </source>
</evidence>
<evidence type="ECO:0000256" key="10">
    <source>
        <dbReference type="ARBA" id="ARBA00033323"/>
    </source>
</evidence>
<dbReference type="HAMAP" id="MF_02006">
    <property type="entry name" value="Tyr_tRNA_synth_type1"/>
    <property type="match status" value="1"/>
</dbReference>
<dbReference type="InterPro" id="IPR001412">
    <property type="entry name" value="aa-tRNA-synth_I_CS"/>
</dbReference>
<dbReference type="Gene3D" id="1.10.240.10">
    <property type="entry name" value="Tyrosyl-Transfer RNA Synthetase"/>
    <property type="match status" value="1"/>
</dbReference>
<dbReference type="Gene3D" id="3.10.290.10">
    <property type="entry name" value="RNA-binding S4 domain"/>
    <property type="match status" value="1"/>
</dbReference>
<keyword evidence="6" id="KW-0067">ATP-binding</keyword>
<evidence type="ECO:0000313" key="14">
    <source>
        <dbReference type="EMBL" id="CAB5017478.1"/>
    </source>
</evidence>
<name>A0A6J6YJU5_9ZZZZ</name>
<dbReference type="PANTHER" id="PTHR11766:SF0">
    <property type="entry name" value="TYROSINE--TRNA LIGASE, MITOCHONDRIAL"/>
    <property type="match status" value="1"/>
</dbReference>
<dbReference type="Pfam" id="PF00579">
    <property type="entry name" value="tRNA-synt_1b"/>
    <property type="match status" value="1"/>
</dbReference>
<dbReference type="PANTHER" id="PTHR11766">
    <property type="entry name" value="TYROSYL-TRNA SYNTHETASE"/>
    <property type="match status" value="1"/>
</dbReference>
<dbReference type="PROSITE" id="PS00178">
    <property type="entry name" value="AA_TRNA_LIGASE_I"/>
    <property type="match status" value="1"/>
</dbReference>
<dbReference type="Pfam" id="PF22421">
    <property type="entry name" value="SYY_C-terminal"/>
    <property type="match status" value="1"/>
</dbReference>
<feature type="domain" description="Tyrosine--tRNA ligase SYY-like C-terminal" evidence="12">
    <location>
        <begin position="351"/>
        <end position="429"/>
    </location>
</feature>
<dbReference type="SUPFAM" id="SSF52374">
    <property type="entry name" value="Nucleotidylyl transferase"/>
    <property type="match status" value="1"/>
</dbReference>
<dbReference type="PROSITE" id="PS50889">
    <property type="entry name" value="S4"/>
    <property type="match status" value="1"/>
</dbReference>
<evidence type="ECO:0000259" key="12">
    <source>
        <dbReference type="Pfam" id="PF22421"/>
    </source>
</evidence>
<dbReference type="EMBL" id="CAFBPG010000105">
    <property type="protein sequence ID" value="CAB5017478.1"/>
    <property type="molecule type" value="Genomic_DNA"/>
</dbReference>
<dbReference type="InterPro" id="IPR002305">
    <property type="entry name" value="aa-tRNA-synth_Ic"/>
</dbReference>
<dbReference type="EC" id="6.1.1.1" evidence="2"/>
<dbReference type="NCBIfam" id="TIGR00234">
    <property type="entry name" value="tyrS"/>
    <property type="match status" value="1"/>
</dbReference>
<proteinExistence type="inferred from homology"/>
<dbReference type="PRINTS" id="PR01040">
    <property type="entry name" value="TRNASYNTHTYR"/>
</dbReference>
<dbReference type="GO" id="GO:0005524">
    <property type="term" value="F:ATP binding"/>
    <property type="evidence" value="ECO:0007669"/>
    <property type="project" value="UniProtKB-KW"/>
</dbReference>
<keyword evidence="3" id="KW-0963">Cytoplasm</keyword>
<evidence type="ECO:0000256" key="1">
    <source>
        <dbReference type="ARBA" id="ARBA00004496"/>
    </source>
</evidence>
<dbReference type="AlphaFoldDB" id="A0A6J6YJU5"/>
<dbReference type="InterPro" id="IPR024088">
    <property type="entry name" value="Tyr-tRNA-ligase_bac-type"/>
</dbReference>
<dbReference type="GO" id="GO:0003723">
    <property type="term" value="F:RNA binding"/>
    <property type="evidence" value="ECO:0007669"/>
    <property type="project" value="UniProtKB-KW"/>
</dbReference>
<accession>A0A6J6YJU5</accession>
<dbReference type="FunFam" id="3.40.50.620:FF:000008">
    <property type="entry name" value="Tyrosine--tRNA ligase"/>
    <property type="match status" value="1"/>
</dbReference>
<dbReference type="InterPro" id="IPR054608">
    <property type="entry name" value="SYY-like_C"/>
</dbReference>
<protein>
    <recommendedName>
        <fullName evidence="2">tyrosine--tRNA ligase</fullName>
        <ecNumber evidence="2">6.1.1.1</ecNumber>
    </recommendedName>
    <alternativeName>
        <fullName evidence="10">Tyrosyl-tRNA synthetase</fullName>
    </alternativeName>
</protein>
<sequence length="437" mass="48001">MDYRQECILFRHDGPMNLLEDLRWRGLIAQSTDEKALAEALGKPITLYVGFDPTAPSLHVGNLVVLLVLRRFQLAGHNPIALVGGATGLVGDPSGRNEERTLNSGEIVAQWVNRIKTQVSAFLDFQSTTNPAIVVNNLDWTQPLSAIEFLRDIGKHFSVNQMLAKDSVASRLEAGGISYTEFSYQVLQSLDFLELYKRNSCTLQLGGSDQWGNIVAGLDLIRRVESGSGHALTVPLLAKSDGTKFGKTASGSIWLDPQMTTPYAFFQYWLNTEDADVINFLKVFSFLSHEEIKALEKSHHENPGAREAHRALARELTSLVHGLETCEKVEKAARALFGQGELSELDETTLESALSQLPRTTIASLGEIPSWVDLITATGVVDSKSSARRIVKEGGAYLNNAKIEGEGFAPSVNDFLFGRFLVLRKGKRDLAAVEVSK</sequence>
<evidence type="ECO:0000256" key="5">
    <source>
        <dbReference type="ARBA" id="ARBA00022741"/>
    </source>
</evidence>
<dbReference type="GO" id="GO:0042802">
    <property type="term" value="F:identical protein binding"/>
    <property type="evidence" value="ECO:0007669"/>
    <property type="project" value="UniProtKB-ARBA"/>
</dbReference>
<keyword evidence="9" id="KW-0030">Aminoacyl-tRNA synthetase</keyword>
<dbReference type="InterPro" id="IPR024107">
    <property type="entry name" value="Tyr-tRNA-ligase_bac_1"/>
</dbReference>
<evidence type="ECO:0000256" key="11">
    <source>
        <dbReference type="ARBA" id="ARBA00048248"/>
    </source>
</evidence>
<dbReference type="GO" id="GO:0005829">
    <property type="term" value="C:cytosol"/>
    <property type="evidence" value="ECO:0007669"/>
    <property type="project" value="TreeGrafter"/>
</dbReference>
<evidence type="ECO:0000313" key="13">
    <source>
        <dbReference type="EMBL" id="CAB4808573.1"/>
    </source>
</evidence>
<dbReference type="CDD" id="cd00805">
    <property type="entry name" value="TyrRS_core"/>
    <property type="match status" value="1"/>
</dbReference>
<dbReference type="InterPro" id="IPR002307">
    <property type="entry name" value="Tyr-tRNA-ligase"/>
</dbReference>